<protein>
    <submittedName>
        <fullName evidence="2">Amidohydrolase family protein</fullName>
    </submittedName>
</protein>
<evidence type="ECO:0000259" key="1">
    <source>
        <dbReference type="Pfam" id="PF04909"/>
    </source>
</evidence>
<comment type="caution">
    <text evidence="2">The sequence shown here is derived from an EMBL/GenBank/DDBJ whole genome shotgun (WGS) entry which is preliminary data.</text>
</comment>
<dbReference type="RefSeq" id="WP_378281308.1">
    <property type="nucleotide sequence ID" value="NZ_JBHSON010000009.1"/>
</dbReference>
<accession>A0ABW0ZXX4</accession>
<evidence type="ECO:0000313" key="3">
    <source>
        <dbReference type="Proteomes" id="UP001596074"/>
    </source>
</evidence>
<evidence type="ECO:0000313" key="2">
    <source>
        <dbReference type="EMBL" id="MFC5745685.1"/>
    </source>
</evidence>
<proteinExistence type="predicted"/>
<organism evidence="2 3">
    <name type="scientific">Actinomadura rugatobispora</name>
    <dbReference type="NCBI Taxonomy" id="1994"/>
    <lineage>
        <taxon>Bacteria</taxon>
        <taxon>Bacillati</taxon>
        <taxon>Actinomycetota</taxon>
        <taxon>Actinomycetes</taxon>
        <taxon>Streptosporangiales</taxon>
        <taxon>Thermomonosporaceae</taxon>
        <taxon>Actinomadura</taxon>
    </lineage>
</organism>
<dbReference type="Gene3D" id="3.20.20.140">
    <property type="entry name" value="Metal-dependent hydrolases"/>
    <property type="match status" value="1"/>
</dbReference>
<dbReference type="EMBL" id="JBHSON010000009">
    <property type="protein sequence ID" value="MFC5745685.1"/>
    <property type="molecule type" value="Genomic_DNA"/>
</dbReference>
<dbReference type="InterPro" id="IPR006680">
    <property type="entry name" value="Amidohydro-rel"/>
</dbReference>
<keyword evidence="3" id="KW-1185">Reference proteome</keyword>
<name>A0ABW0ZXX4_9ACTN</name>
<dbReference type="SUPFAM" id="SSF51556">
    <property type="entry name" value="Metallo-dependent hydrolases"/>
    <property type="match status" value="1"/>
</dbReference>
<feature type="domain" description="Amidohydrolase-related" evidence="1">
    <location>
        <begin position="16"/>
        <end position="69"/>
    </location>
</feature>
<gene>
    <name evidence="2" type="ORF">ACFPZN_08720</name>
</gene>
<reference evidence="3" key="1">
    <citation type="journal article" date="2019" name="Int. J. Syst. Evol. Microbiol.">
        <title>The Global Catalogue of Microorganisms (GCM) 10K type strain sequencing project: providing services to taxonomists for standard genome sequencing and annotation.</title>
        <authorList>
            <consortium name="The Broad Institute Genomics Platform"/>
            <consortium name="The Broad Institute Genome Sequencing Center for Infectious Disease"/>
            <person name="Wu L."/>
            <person name="Ma J."/>
        </authorList>
    </citation>
    <scope>NUCLEOTIDE SEQUENCE [LARGE SCALE GENOMIC DNA]</scope>
    <source>
        <strain evidence="3">KCTC 42087</strain>
    </source>
</reference>
<dbReference type="Proteomes" id="UP001596074">
    <property type="component" value="Unassembled WGS sequence"/>
</dbReference>
<sequence length="74" mass="8392">MTRIKRYIAAVSVPADEVTNEGITFEIDYPHQDGTWPRSREEAALRYGHLDQATINRIARGNAIRLLGLDLPEE</sequence>
<dbReference type="InterPro" id="IPR032466">
    <property type="entry name" value="Metal_Hydrolase"/>
</dbReference>
<dbReference type="Pfam" id="PF04909">
    <property type="entry name" value="Amidohydro_2"/>
    <property type="match status" value="1"/>
</dbReference>